<dbReference type="CDD" id="cd06278">
    <property type="entry name" value="PBP1_LacI-like"/>
    <property type="match status" value="1"/>
</dbReference>
<dbReference type="PRINTS" id="PR00036">
    <property type="entry name" value="HTHLACI"/>
</dbReference>
<dbReference type="InterPro" id="IPR001761">
    <property type="entry name" value="Peripla_BP/Lac1_sug-bd_dom"/>
</dbReference>
<dbReference type="CDD" id="cd01392">
    <property type="entry name" value="HTH_LacI"/>
    <property type="match status" value="1"/>
</dbReference>
<dbReference type="InterPro" id="IPR010982">
    <property type="entry name" value="Lambda_DNA-bd_dom_sf"/>
</dbReference>
<keyword evidence="1" id="KW-0805">Transcription regulation</keyword>
<dbReference type="Pfam" id="PF00532">
    <property type="entry name" value="Peripla_BP_1"/>
    <property type="match status" value="1"/>
</dbReference>
<name>A0AAX2ZC96_9FIRM</name>
<dbReference type="EMBL" id="CP081135">
    <property type="protein sequence ID" value="UEL46421.1"/>
    <property type="molecule type" value="Genomic_DNA"/>
</dbReference>
<evidence type="ECO:0000256" key="2">
    <source>
        <dbReference type="ARBA" id="ARBA00023125"/>
    </source>
</evidence>
<dbReference type="SUPFAM" id="SSF53822">
    <property type="entry name" value="Periplasmic binding protein-like I"/>
    <property type="match status" value="1"/>
</dbReference>
<dbReference type="PROSITE" id="PS50932">
    <property type="entry name" value="HTH_LACI_2"/>
    <property type="match status" value="1"/>
</dbReference>
<dbReference type="SUPFAM" id="SSF47413">
    <property type="entry name" value="lambda repressor-like DNA-binding domains"/>
    <property type="match status" value="1"/>
</dbReference>
<evidence type="ECO:0000313" key="5">
    <source>
        <dbReference type="EMBL" id="UEL46421.1"/>
    </source>
</evidence>
<dbReference type="SMART" id="SM00354">
    <property type="entry name" value="HTH_LACI"/>
    <property type="match status" value="1"/>
</dbReference>
<dbReference type="Proteomes" id="UP001198983">
    <property type="component" value="Chromosome"/>
</dbReference>
<dbReference type="PANTHER" id="PTHR30146:SF109">
    <property type="entry name" value="HTH-TYPE TRANSCRIPTIONAL REGULATOR GALS"/>
    <property type="match status" value="1"/>
</dbReference>
<keyword evidence="6" id="KW-1185">Reference proteome</keyword>
<keyword evidence="3" id="KW-0804">Transcription</keyword>
<sequence length="339" mass="38047">MINNKRVTSKDVAKLAGVSQSTVSRVFNPNSDREVKAEIKEAVLEAGRKLGYKPNIIARGLVSRKTNMVGVVVANPIGPFYSKIINGLTAKLQQNGAQPLVFTLEEQEDIQDIIDKVMQYQVDGVVITSSALSVEMADKFTGKHLPTVLFNVYKKYNDISCIYSDNMESGRMAAKLLVDTGHKNIAYITYRKSAFTIHERKQGFYEELKKHGIEYIIEENCDYTYEAGYEIGLKLLQRKNIPDGIFCVSDVIAMGVMDAIRNESNLKIPQDVAIIGFDDIPQASWKSYDLTTIHQPVELLIDKTVDALFKLINQTDPREIIEKVSTEIIVRKSTRDSGE</sequence>
<proteinExistence type="predicted"/>
<dbReference type="PANTHER" id="PTHR30146">
    <property type="entry name" value="LACI-RELATED TRANSCRIPTIONAL REPRESSOR"/>
    <property type="match status" value="1"/>
</dbReference>
<feature type="domain" description="HTH lacI-type" evidence="4">
    <location>
        <begin position="7"/>
        <end position="63"/>
    </location>
</feature>
<dbReference type="InterPro" id="IPR028082">
    <property type="entry name" value="Peripla_BP_I"/>
</dbReference>
<protein>
    <submittedName>
        <fullName evidence="5">LacI family DNA-binding transcriptional regulator</fullName>
    </submittedName>
</protein>
<dbReference type="AlphaFoldDB" id="A0AAX2ZC96"/>
<evidence type="ECO:0000313" key="6">
    <source>
        <dbReference type="Proteomes" id="UP001198983"/>
    </source>
</evidence>
<evidence type="ECO:0000259" key="4">
    <source>
        <dbReference type="PROSITE" id="PS50932"/>
    </source>
</evidence>
<dbReference type="GO" id="GO:0003700">
    <property type="term" value="F:DNA-binding transcription factor activity"/>
    <property type="evidence" value="ECO:0007669"/>
    <property type="project" value="TreeGrafter"/>
</dbReference>
<dbReference type="InterPro" id="IPR000843">
    <property type="entry name" value="HTH_LacI"/>
</dbReference>
<keyword evidence="2 5" id="KW-0238">DNA-binding</keyword>
<accession>A0AAX2ZC96</accession>
<gene>
    <name evidence="5" type="ORF">JW646_12275</name>
</gene>
<organism evidence="5 6">
    <name type="scientific">Terrisporobacter hibernicus</name>
    <dbReference type="NCBI Taxonomy" id="2813371"/>
    <lineage>
        <taxon>Bacteria</taxon>
        <taxon>Bacillati</taxon>
        <taxon>Bacillota</taxon>
        <taxon>Clostridia</taxon>
        <taxon>Peptostreptococcales</taxon>
        <taxon>Peptostreptococcaceae</taxon>
        <taxon>Terrisporobacter</taxon>
    </lineage>
</organism>
<dbReference type="Pfam" id="PF00356">
    <property type="entry name" value="LacI"/>
    <property type="match status" value="1"/>
</dbReference>
<reference evidence="5 6" key="1">
    <citation type="journal article" date="2023" name="Int. J. Syst. Evol. Microbiol.">
        <title>Terrisporobacter hibernicus sp. nov., isolated from bovine faeces in Northern Ireland.</title>
        <authorList>
            <person name="Mitchell M."/>
            <person name="Nguyen S.V."/>
            <person name="Connor M."/>
            <person name="Fairley D.J."/>
            <person name="Donoghue O."/>
            <person name="Marshall H."/>
            <person name="Koolman L."/>
            <person name="McMullan G."/>
            <person name="Schaffer K.E."/>
            <person name="McGrath J.W."/>
            <person name="Fanning S."/>
        </authorList>
    </citation>
    <scope>NUCLEOTIDE SEQUENCE [LARGE SCALE GENOMIC DNA]</scope>
    <source>
        <strain evidence="5 6">MCA3</strain>
    </source>
</reference>
<dbReference type="Gene3D" id="1.10.260.40">
    <property type="entry name" value="lambda repressor-like DNA-binding domains"/>
    <property type="match status" value="1"/>
</dbReference>
<dbReference type="GO" id="GO:0000976">
    <property type="term" value="F:transcription cis-regulatory region binding"/>
    <property type="evidence" value="ECO:0007669"/>
    <property type="project" value="TreeGrafter"/>
</dbReference>
<evidence type="ECO:0000256" key="3">
    <source>
        <dbReference type="ARBA" id="ARBA00023163"/>
    </source>
</evidence>
<dbReference type="KEGG" id="tem:JW646_12275"/>
<dbReference type="Gene3D" id="3.40.50.2300">
    <property type="match status" value="2"/>
</dbReference>
<dbReference type="RefSeq" id="WP_228415316.1">
    <property type="nucleotide sequence ID" value="NZ_CP081135.1"/>
</dbReference>
<evidence type="ECO:0000256" key="1">
    <source>
        <dbReference type="ARBA" id="ARBA00023015"/>
    </source>
</evidence>